<comment type="caution">
    <text evidence="1">The sequence shown here is derived from an EMBL/GenBank/DDBJ whole genome shotgun (WGS) entry which is preliminary data.</text>
</comment>
<evidence type="ECO:0000313" key="2">
    <source>
        <dbReference type="Proteomes" id="UP000683360"/>
    </source>
</evidence>
<sequence length="192" mass="22294">MTAIGYANYFTSVYNLTTYLGAWMPQANANGDLNQTEIVNFGKYFAQVIKPIPWSMNVLDTYYDTKNNNWKLDEQAIKGQTLNMSRVLDEIISQIDLKEIRKLTENAGWNYCPTDDNPTDYLTRRIYAKHLYNNRLWMNGPQWILNRENWPTWTRKIEDCSTMVTVSDDNTDDEITNASTCSTQTISCIDIL</sequence>
<keyword evidence="2" id="KW-1185">Reference proteome</keyword>
<dbReference type="OrthoDB" id="6065048at2759"/>
<organism evidence="1 2">
    <name type="scientific">Mytilus edulis</name>
    <name type="common">Blue mussel</name>
    <dbReference type="NCBI Taxonomy" id="6550"/>
    <lineage>
        <taxon>Eukaryota</taxon>
        <taxon>Metazoa</taxon>
        <taxon>Spiralia</taxon>
        <taxon>Lophotrochozoa</taxon>
        <taxon>Mollusca</taxon>
        <taxon>Bivalvia</taxon>
        <taxon>Autobranchia</taxon>
        <taxon>Pteriomorphia</taxon>
        <taxon>Mytilida</taxon>
        <taxon>Mytiloidea</taxon>
        <taxon>Mytilidae</taxon>
        <taxon>Mytilinae</taxon>
        <taxon>Mytilus</taxon>
    </lineage>
</organism>
<proteinExistence type="predicted"/>
<accession>A0A8S3VJ30</accession>
<protein>
    <submittedName>
        <fullName evidence="1">Uncharacterized protein</fullName>
    </submittedName>
</protein>
<reference evidence="1" key="1">
    <citation type="submission" date="2021-03" db="EMBL/GenBank/DDBJ databases">
        <authorList>
            <person name="Bekaert M."/>
        </authorList>
    </citation>
    <scope>NUCLEOTIDE SEQUENCE</scope>
</reference>
<evidence type="ECO:0000313" key="1">
    <source>
        <dbReference type="EMBL" id="CAG2257954.1"/>
    </source>
</evidence>
<gene>
    <name evidence="1" type="ORF">MEDL_69176</name>
</gene>
<dbReference type="AlphaFoldDB" id="A0A8S3VJ30"/>
<name>A0A8S3VJ30_MYTED</name>
<dbReference type="Proteomes" id="UP000683360">
    <property type="component" value="Unassembled WGS sequence"/>
</dbReference>
<dbReference type="EMBL" id="CAJPWZ010003335">
    <property type="protein sequence ID" value="CAG2257954.1"/>
    <property type="molecule type" value="Genomic_DNA"/>
</dbReference>